<dbReference type="InterPro" id="IPR012506">
    <property type="entry name" value="TMEM86B-like"/>
</dbReference>
<dbReference type="RefSeq" id="WP_148811296.1">
    <property type="nucleotide sequence ID" value="NZ_VSZI01000001.1"/>
</dbReference>
<evidence type="ECO:0000256" key="3">
    <source>
        <dbReference type="ARBA" id="ARBA00022692"/>
    </source>
</evidence>
<evidence type="ECO:0000313" key="7">
    <source>
        <dbReference type="Proteomes" id="UP000324726"/>
    </source>
</evidence>
<comment type="subcellular location">
    <subcellularLocation>
        <location evidence="1">Membrane</location>
        <topology evidence="1">Multi-pass membrane protein</topology>
    </subcellularLocation>
</comment>
<gene>
    <name evidence="6" type="ORF">FYJ87_00360</name>
</gene>
<dbReference type="Pfam" id="PF07947">
    <property type="entry name" value="YhhN"/>
    <property type="match status" value="1"/>
</dbReference>
<name>A0A5D4FUD3_9CORY</name>
<accession>A0A5D4FUD3</accession>
<dbReference type="EMBL" id="VSZI01000001">
    <property type="protein sequence ID" value="TYR19524.1"/>
    <property type="molecule type" value="Genomic_DNA"/>
</dbReference>
<keyword evidence="5" id="KW-0472">Membrane</keyword>
<reference evidence="6 7" key="1">
    <citation type="submission" date="2019-08" db="EMBL/GenBank/DDBJ databases">
        <title>Draft genome of C. urealyticum strain VH4248.</title>
        <authorList>
            <person name="Navas J."/>
        </authorList>
    </citation>
    <scope>NUCLEOTIDE SEQUENCE [LARGE SCALE GENOMIC DNA]</scope>
    <source>
        <strain evidence="6 7">VH4248</strain>
    </source>
</reference>
<dbReference type="Proteomes" id="UP000324726">
    <property type="component" value="Unassembled WGS sequence"/>
</dbReference>
<comment type="similarity">
    <text evidence="2">Belongs to the TMEM86 family.</text>
</comment>
<dbReference type="AlphaFoldDB" id="A0A5D4FUD3"/>
<evidence type="ECO:0000256" key="2">
    <source>
        <dbReference type="ARBA" id="ARBA00007375"/>
    </source>
</evidence>
<evidence type="ECO:0000313" key="6">
    <source>
        <dbReference type="EMBL" id="TYR19524.1"/>
    </source>
</evidence>
<keyword evidence="4" id="KW-1133">Transmembrane helix</keyword>
<evidence type="ECO:0000256" key="1">
    <source>
        <dbReference type="ARBA" id="ARBA00004141"/>
    </source>
</evidence>
<comment type="caution">
    <text evidence="6">The sequence shown here is derived from an EMBL/GenBank/DDBJ whole genome shotgun (WGS) entry which is preliminary data.</text>
</comment>
<evidence type="ECO:0000256" key="5">
    <source>
        <dbReference type="ARBA" id="ARBA00023136"/>
    </source>
</evidence>
<sequence length="289" mass="30414">MRSTLIKNRLFSHVLERAAEGAHALRTAARHPHPGRIAYLAGGAVSVAAAATRSDRITRAVKPTLMPLLASTVLAPSATADNPRSWRKIRTPNAGQALLLAGLVGGWLGDITLMNTQSRSPEPTERAGNLNRGAAWFSANQLAYIWLLAKRGARPSPTVAAAHLPVLATGLGLASWKLPQALPAAGGYGSLLGATNVLAQDPAILRSTPEETPEDYGHALGGTLFLLSDALILNRLTLLKHAQRPTAPTALKIIDALTDGAVMATYVIAQLLLVDGINGALRQKKEKTA</sequence>
<organism evidence="6 7">
    <name type="scientific">Corynebacterium urealyticum</name>
    <dbReference type="NCBI Taxonomy" id="43771"/>
    <lineage>
        <taxon>Bacteria</taxon>
        <taxon>Bacillati</taxon>
        <taxon>Actinomycetota</taxon>
        <taxon>Actinomycetes</taxon>
        <taxon>Mycobacteriales</taxon>
        <taxon>Corynebacteriaceae</taxon>
        <taxon>Corynebacterium</taxon>
    </lineage>
</organism>
<proteinExistence type="inferred from homology"/>
<dbReference type="GO" id="GO:0016020">
    <property type="term" value="C:membrane"/>
    <property type="evidence" value="ECO:0007669"/>
    <property type="project" value="UniProtKB-SubCell"/>
</dbReference>
<protein>
    <submittedName>
        <fullName evidence="6">Lysoplasmalogenase</fullName>
    </submittedName>
</protein>
<keyword evidence="3" id="KW-0812">Transmembrane</keyword>
<evidence type="ECO:0000256" key="4">
    <source>
        <dbReference type="ARBA" id="ARBA00022989"/>
    </source>
</evidence>